<proteinExistence type="predicted"/>
<dbReference type="InterPro" id="IPR009318">
    <property type="entry name" value="Gustatory_rcpt"/>
</dbReference>
<organism evidence="1 2">
    <name type="scientific">Clunio marinus</name>
    <dbReference type="NCBI Taxonomy" id="568069"/>
    <lineage>
        <taxon>Eukaryota</taxon>
        <taxon>Metazoa</taxon>
        <taxon>Ecdysozoa</taxon>
        <taxon>Arthropoda</taxon>
        <taxon>Hexapoda</taxon>
        <taxon>Insecta</taxon>
        <taxon>Pterygota</taxon>
        <taxon>Neoptera</taxon>
        <taxon>Endopterygota</taxon>
        <taxon>Diptera</taxon>
        <taxon>Nematocera</taxon>
        <taxon>Chironomoidea</taxon>
        <taxon>Chironomidae</taxon>
        <taxon>Clunio</taxon>
    </lineage>
</organism>
<protein>
    <submittedName>
        <fullName evidence="1">CLUMA_CG012852, isoform A</fullName>
    </submittedName>
</protein>
<dbReference type="GO" id="GO:0008527">
    <property type="term" value="F:taste receptor activity"/>
    <property type="evidence" value="ECO:0007669"/>
    <property type="project" value="InterPro"/>
</dbReference>
<evidence type="ECO:0000313" key="1">
    <source>
        <dbReference type="EMBL" id="CRK99533.1"/>
    </source>
</evidence>
<dbReference type="OrthoDB" id="5800391at2759"/>
<sequence length="148" mass="17212">MNCYAEFQMDFRSQVLSQKHYCTNMKQTKFRCQALNFVIHKLIGKWEDNVKNLPKTKSDKEKFEMMEKIRTAAVIPTLQAIANIKRFPMKVNYVAVTLLRKKIFLLSRQVVLTVKGAIITYKLVLIQFKANDIITDYNPFVTGGSNKK</sequence>
<evidence type="ECO:0000313" key="2">
    <source>
        <dbReference type="Proteomes" id="UP000183832"/>
    </source>
</evidence>
<dbReference type="EMBL" id="CVRI01000051">
    <property type="protein sequence ID" value="CRK99533.1"/>
    <property type="molecule type" value="Genomic_DNA"/>
</dbReference>
<dbReference type="Pfam" id="PF06151">
    <property type="entry name" value="Trehalose_recp"/>
    <property type="match status" value="1"/>
</dbReference>
<gene>
    <name evidence="1" type="ORF">CLUMA_CG012852</name>
</gene>
<dbReference type="GO" id="GO:0016020">
    <property type="term" value="C:membrane"/>
    <property type="evidence" value="ECO:0007669"/>
    <property type="project" value="InterPro"/>
</dbReference>
<accession>A0A1J1IH05</accession>
<dbReference type="AlphaFoldDB" id="A0A1J1IH05"/>
<name>A0A1J1IH05_9DIPT</name>
<dbReference type="Proteomes" id="UP000183832">
    <property type="component" value="Unassembled WGS sequence"/>
</dbReference>
<keyword evidence="2" id="KW-1185">Reference proteome</keyword>
<reference evidence="1 2" key="1">
    <citation type="submission" date="2015-04" db="EMBL/GenBank/DDBJ databases">
        <authorList>
            <person name="Syromyatnikov M.Y."/>
            <person name="Popov V.N."/>
        </authorList>
    </citation>
    <scope>NUCLEOTIDE SEQUENCE [LARGE SCALE GENOMIC DNA]</scope>
</reference>